<keyword evidence="3" id="KW-1185">Reference proteome</keyword>
<dbReference type="InterPro" id="IPR001387">
    <property type="entry name" value="Cro/C1-type_HTH"/>
</dbReference>
<gene>
    <name evidence="2" type="ORF">DI53_2013</name>
</gene>
<dbReference type="Pfam" id="PF01381">
    <property type="entry name" value="HTH_3"/>
    <property type="match status" value="1"/>
</dbReference>
<dbReference type="GO" id="GO:0003677">
    <property type="term" value="F:DNA binding"/>
    <property type="evidence" value="ECO:0007669"/>
    <property type="project" value="InterPro"/>
</dbReference>
<dbReference type="RefSeq" id="WP_037498388.1">
    <property type="nucleotide sequence ID" value="NZ_JJMU01000029.1"/>
</dbReference>
<dbReference type="EMBL" id="JJMU01000029">
    <property type="protein sequence ID" value="KGE14183.1"/>
    <property type="molecule type" value="Genomic_DNA"/>
</dbReference>
<proteinExistence type="predicted"/>
<feature type="domain" description="HTH cro/C1-type" evidence="1">
    <location>
        <begin position="18"/>
        <end position="70"/>
    </location>
</feature>
<reference evidence="3" key="1">
    <citation type="submission" date="2014-04" db="EMBL/GenBank/DDBJ databases">
        <title>Whole-Genome optical mapping and complete genome sequence of Sphingobacterium deserti sp. nov., a new spaces isolated from desert in the west of China.</title>
        <authorList>
            <person name="Teng C."/>
            <person name="Zhou Z."/>
            <person name="Li X."/>
            <person name="Chen M."/>
            <person name="Lin M."/>
            <person name="Wang L."/>
            <person name="Su S."/>
            <person name="Zhang C."/>
            <person name="Zhang W."/>
        </authorList>
    </citation>
    <scope>NUCLEOTIDE SEQUENCE [LARGE SCALE GENOMIC DNA]</scope>
    <source>
        <strain evidence="3">ACCC05744</strain>
    </source>
</reference>
<accession>A0A0B8T474</accession>
<dbReference type="Gene3D" id="1.10.260.40">
    <property type="entry name" value="lambda repressor-like DNA-binding domains"/>
    <property type="match status" value="1"/>
</dbReference>
<dbReference type="PATRIC" id="fig|1229276.3.peg.2075"/>
<dbReference type="CDD" id="cd00093">
    <property type="entry name" value="HTH_XRE"/>
    <property type="match status" value="1"/>
</dbReference>
<reference evidence="2 3" key="2">
    <citation type="journal article" date="2015" name="PLoS ONE">
        <title>Whole-Genome Optical Mapping and Finished Genome Sequence of Sphingobacterium deserti sp. nov., a New Species Isolated from the Western Desert of China.</title>
        <authorList>
            <person name="Teng C."/>
            <person name="Zhou Z."/>
            <person name="Molnar I."/>
            <person name="Li X."/>
            <person name="Tang R."/>
            <person name="Chen M."/>
            <person name="Wang L."/>
            <person name="Su S."/>
            <person name="Zhang W."/>
            <person name="Lin M."/>
        </authorList>
    </citation>
    <scope>NUCLEOTIDE SEQUENCE [LARGE SCALE GENOMIC DNA]</scope>
    <source>
        <strain evidence="3">ACCC05744</strain>
    </source>
</reference>
<dbReference type="SUPFAM" id="SSF47413">
    <property type="entry name" value="lambda repressor-like DNA-binding domains"/>
    <property type="match status" value="1"/>
</dbReference>
<evidence type="ECO:0000259" key="1">
    <source>
        <dbReference type="PROSITE" id="PS50943"/>
    </source>
</evidence>
<name>A0A0B8T474_9SPHI</name>
<evidence type="ECO:0000313" key="2">
    <source>
        <dbReference type="EMBL" id="KGE14183.1"/>
    </source>
</evidence>
<dbReference type="Proteomes" id="UP000031802">
    <property type="component" value="Unassembled WGS sequence"/>
</dbReference>
<dbReference type="InterPro" id="IPR010982">
    <property type="entry name" value="Lambda_DNA-bd_dom_sf"/>
</dbReference>
<dbReference type="STRING" id="1229276.DI53_2013"/>
<protein>
    <submittedName>
        <fullName evidence="2">Helix-turn-helix domain protein</fullName>
    </submittedName>
</protein>
<dbReference type="OrthoDB" id="1357763at2"/>
<evidence type="ECO:0000313" key="3">
    <source>
        <dbReference type="Proteomes" id="UP000031802"/>
    </source>
</evidence>
<dbReference type="AlphaFoldDB" id="A0A0B8T474"/>
<dbReference type="eggNOG" id="COG1396">
    <property type="taxonomic scope" value="Bacteria"/>
</dbReference>
<organism evidence="2 3">
    <name type="scientific">Sphingobacterium deserti</name>
    <dbReference type="NCBI Taxonomy" id="1229276"/>
    <lineage>
        <taxon>Bacteria</taxon>
        <taxon>Pseudomonadati</taxon>
        <taxon>Bacteroidota</taxon>
        <taxon>Sphingobacteriia</taxon>
        <taxon>Sphingobacteriales</taxon>
        <taxon>Sphingobacteriaceae</taxon>
        <taxon>Sphingobacterium</taxon>
    </lineage>
</organism>
<comment type="caution">
    <text evidence="2">The sequence shown here is derived from an EMBL/GenBank/DDBJ whole genome shotgun (WGS) entry which is preliminary data.</text>
</comment>
<dbReference type="PROSITE" id="PS50943">
    <property type="entry name" value="HTH_CROC1"/>
    <property type="match status" value="1"/>
</dbReference>
<sequence length="104" mass="11581">MVLFISPSKAQLKIAEQIRAKRLAMNLTQEGLAERSGVALPTLRKFEQKGLISLESFVKLLMVVGGVEAIIEALQPSKAVFASIDDVLKDENTTYHTRKRARKK</sequence>